<dbReference type="EMBL" id="SJPN01000001">
    <property type="protein sequence ID" value="TWU07684.1"/>
    <property type="molecule type" value="Genomic_DNA"/>
</dbReference>
<sequence>MSITRPTAAKSSAGFTLLELLLVISLIAVLGSIAIPTFAMLLGDRRLVRAANEMSEEMMRLRLRAMREGRTMILDGELEQGVIRIRPFQSLADSIEAYDQTGSQSAMLTGADQATVTALQPDAVADREIQLPDEVVLQNIAVVSAARAAAIEQQTVSDQTGGFSRPILFYPDGTTSTAALTLKHATDGTITIKMRGITGDVTVGTVQAPAP</sequence>
<dbReference type="OrthoDB" id="215686at2"/>
<dbReference type="Gene3D" id="3.30.700.10">
    <property type="entry name" value="Glycoprotein, Type 4 Pilin"/>
    <property type="match status" value="1"/>
</dbReference>
<dbReference type="InterPro" id="IPR045584">
    <property type="entry name" value="Pilin-like"/>
</dbReference>
<dbReference type="PROSITE" id="PS00409">
    <property type="entry name" value="PROKAR_NTER_METHYL"/>
    <property type="match status" value="1"/>
</dbReference>
<keyword evidence="1" id="KW-0812">Transmembrane</keyword>
<comment type="caution">
    <text evidence="2">The sequence shown here is derived from an EMBL/GenBank/DDBJ whole genome shotgun (WGS) entry which is preliminary data.</text>
</comment>
<dbReference type="Pfam" id="PF07963">
    <property type="entry name" value="N_methyl"/>
    <property type="match status" value="1"/>
</dbReference>
<dbReference type="Proteomes" id="UP000320176">
    <property type="component" value="Unassembled WGS sequence"/>
</dbReference>
<name>A0A5C6BAZ1_9BACT</name>
<evidence type="ECO:0008006" key="4">
    <source>
        <dbReference type="Google" id="ProtNLM"/>
    </source>
</evidence>
<dbReference type="InterPro" id="IPR012902">
    <property type="entry name" value="N_methyl_site"/>
</dbReference>
<proteinExistence type="predicted"/>
<dbReference type="AlphaFoldDB" id="A0A5C6BAZ1"/>
<reference evidence="2 3" key="1">
    <citation type="submission" date="2019-02" db="EMBL/GenBank/DDBJ databases">
        <title>Deep-cultivation of Planctomycetes and their phenomic and genomic characterization uncovers novel biology.</title>
        <authorList>
            <person name="Wiegand S."/>
            <person name="Jogler M."/>
            <person name="Boedeker C."/>
            <person name="Pinto D."/>
            <person name="Vollmers J."/>
            <person name="Rivas-Marin E."/>
            <person name="Kohn T."/>
            <person name="Peeters S.H."/>
            <person name="Heuer A."/>
            <person name="Rast P."/>
            <person name="Oberbeckmann S."/>
            <person name="Bunk B."/>
            <person name="Jeske O."/>
            <person name="Meyerdierks A."/>
            <person name="Storesund J.E."/>
            <person name="Kallscheuer N."/>
            <person name="Luecker S."/>
            <person name="Lage O.M."/>
            <person name="Pohl T."/>
            <person name="Merkel B.J."/>
            <person name="Hornburger P."/>
            <person name="Mueller R.-W."/>
            <person name="Bruemmer F."/>
            <person name="Labrenz M."/>
            <person name="Spormann A.M."/>
            <person name="Op Den Camp H."/>
            <person name="Overmann J."/>
            <person name="Amann R."/>
            <person name="Jetten M.S.M."/>
            <person name="Mascher T."/>
            <person name="Medema M.H."/>
            <person name="Devos D.P."/>
            <person name="Kaster A.-K."/>
            <person name="Ovreas L."/>
            <person name="Rohde M."/>
            <person name="Galperin M.Y."/>
            <person name="Jogler C."/>
        </authorList>
    </citation>
    <scope>NUCLEOTIDE SEQUENCE [LARGE SCALE GENOMIC DNA]</scope>
    <source>
        <strain evidence="2 3">Pla52n</strain>
    </source>
</reference>
<evidence type="ECO:0000313" key="2">
    <source>
        <dbReference type="EMBL" id="TWU07684.1"/>
    </source>
</evidence>
<feature type="transmembrane region" description="Helical" evidence="1">
    <location>
        <begin position="20"/>
        <end position="42"/>
    </location>
</feature>
<protein>
    <recommendedName>
        <fullName evidence="4">Type II secretion system protein H</fullName>
    </recommendedName>
</protein>
<accession>A0A5C6BAZ1</accession>
<dbReference type="RefSeq" id="WP_146517871.1">
    <property type="nucleotide sequence ID" value="NZ_CP151726.1"/>
</dbReference>
<evidence type="ECO:0000256" key="1">
    <source>
        <dbReference type="SAM" id="Phobius"/>
    </source>
</evidence>
<keyword evidence="1" id="KW-0472">Membrane</keyword>
<dbReference type="SUPFAM" id="SSF54523">
    <property type="entry name" value="Pili subunits"/>
    <property type="match status" value="1"/>
</dbReference>
<gene>
    <name evidence="2" type="ORF">Pla52n_02570</name>
</gene>
<keyword evidence="1" id="KW-1133">Transmembrane helix</keyword>
<dbReference type="NCBIfam" id="TIGR02532">
    <property type="entry name" value="IV_pilin_GFxxxE"/>
    <property type="match status" value="1"/>
</dbReference>
<evidence type="ECO:0000313" key="3">
    <source>
        <dbReference type="Proteomes" id="UP000320176"/>
    </source>
</evidence>
<keyword evidence="3" id="KW-1185">Reference proteome</keyword>
<organism evidence="2 3">
    <name type="scientific">Stieleria varia</name>
    <dbReference type="NCBI Taxonomy" id="2528005"/>
    <lineage>
        <taxon>Bacteria</taxon>
        <taxon>Pseudomonadati</taxon>
        <taxon>Planctomycetota</taxon>
        <taxon>Planctomycetia</taxon>
        <taxon>Pirellulales</taxon>
        <taxon>Pirellulaceae</taxon>
        <taxon>Stieleria</taxon>
    </lineage>
</organism>